<dbReference type="Proteomes" id="UP000185655">
    <property type="component" value="Unassembled WGS sequence"/>
</dbReference>
<feature type="domain" description="DUF4143" evidence="3">
    <location>
        <begin position="193"/>
        <end position="369"/>
    </location>
</feature>
<dbReference type="Pfam" id="PF13635">
    <property type="entry name" value="DUF4143"/>
    <property type="match status" value="1"/>
</dbReference>
<dbReference type="SUPFAM" id="SSF52980">
    <property type="entry name" value="Restriction endonuclease-like"/>
    <property type="match status" value="1"/>
</dbReference>
<dbReference type="InterPro" id="IPR041682">
    <property type="entry name" value="AAA_14"/>
</dbReference>
<dbReference type="EMBL" id="JXJT01000016">
    <property type="protein sequence ID" value="PCS02380.1"/>
    <property type="molecule type" value="Genomic_DNA"/>
</dbReference>
<dbReference type="SUPFAM" id="SSF52540">
    <property type="entry name" value="P-loop containing nucleoside triphosphate hydrolases"/>
    <property type="match status" value="1"/>
</dbReference>
<evidence type="ECO:0000259" key="2">
    <source>
        <dbReference type="Pfam" id="PF13173"/>
    </source>
</evidence>
<feature type="domain" description="AAA" evidence="2">
    <location>
        <begin position="19"/>
        <end position="128"/>
    </location>
</feature>
<protein>
    <recommendedName>
        <fullName evidence="8">AAA+ ATPase domain-containing protein</fullName>
    </recommendedName>
</protein>
<evidence type="ECO:0000256" key="1">
    <source>
        <dbReference type="ARBA" id="ARBA00022801"/>
    </source>
</evidence>
<evidence type="ECO:0000259" key="3">
    <source>
        <dbReference type="Pfam" id="PF13635"/>
    </source>
</evidence>
<evidence type="ECO:0000313" key="7">
    <source>
        <dbReference type="Proteomes" id="UP000218979"/>
    </source>
</evidence>
<dbReference type="PANTHER" id="PTHR43566">
    <property type="entry name" value="CONSERVED PROTEIN"/>
    <property type="match status" value="1"/>
</dbReference>
<dbReference type="EMBL" id="FPKS01000013">
    <property type="protein sequence ID" value="SFZ76002.1"/>
    <property type="molecule type" value="Genomic_DNA"/>
</dbReference>
<dbReference type="OrthoDB" id="128089at2"/>
<dbReference type="InterPro" id="IPR025420">
    <property type="entry name" value="DUF4143"/>
</dbReference>
<evidence type="ECO:0000313" key="4">
    <source>
        <dbReference type="EMBL" id="PCS02380.1"/>
    </source>
</evidence>
<dbReference type="RefSeq" id="WP_031366973.1">
    <property type="nucleotide sequence ID" value="NZ_FPKS01000013.1"/>
</dbReference>
<dbReference type="Pfam" id="PF13173">
    <property type="entry name" value="AAA_14"/>
    <property type="match status" value="1"/>
</dbReference>
<dbReference type="AlphaFoldDB" id="A0A1K2HIB1"/>
<dbReference type="GO" id="GO:0016787">
    <property type="term" value="F:hydrolase activity"/>
    <property type="evidence" value="ECO:0007669"/>
    <property type="project" value="UniProtKB-KW"/>
</dbReference>
<organism evidence="5 6">
    <name type="scientific">Pseudolactococcus chungangensis CAU 28 = DSM 22330</name>
    <dbReference type="NCBI Taxonomy" id="1122154"/>
    <lineage>
        <taxon>Bacteria</taxon>
        <taxon>Bacillati</taxon>
        <taxon>Bacillota</taxon>
        <taxon>Bacilli</taxon>
        <taxon>Lactobacillales</taxon>
        <taxon>Streptococcaceae</taxon>
        <taxon>Pseudolactococcus</taxon>
    </lineage>
</organism>
<sequence length="423" mass="47611">MYKKRLMDSLLQEYLEDFPAVLIEGAKAVGKTSTCQEFSKTEYHLDMREQLSIVQADASILFRQELPVLIDEWQRFPEIWDIVRREVDADLPLGSVLLTGSSPSLHQGLHSGSGRIERLKMRPFSIEERELAEPVITIKTLLTGVALTVSGKTALTLFDYIDEIYKSGFPGIRVRSERAIKRSLASYIDNIIERDFQENNIIVRKPKALMAWLKTYAAATATTTNFKTILEAALVNENISPSTKTATSYRDLLQNIGIIEELQPWIKMGKIFSNIAKAPKHFLLDPALSVTLLNITRETLLAGQPPKVIGTLNKSFLGQIFESFVYQSLAVYAEVNEAELSHFRTSDGTREIDFIIEKDDVIVLIEVKSKSAITTHDVRHLNWFEEKVKGEFKVQKIIVTTGSQAYTRQDGVHVVPVALLGAI</sequence>
<dbReference type="InterPro" id="IPR011335">
    <property type="entry name" value="Restrct_endonuc-II-like"/>
</dbReference>
<gene>
    <name evidence="4" type="ORF">RR45_GL000569</name>
    <name evidence="5" type="ORF">SAMN02746068_01793</name>
</gene>
<dbReference type="PANTHER" id="PTHR43566:SF2">
    <property type="entry name" value="DUF4143 DOMAIN-CONTAINING PROTEIN"/>
    <property type="match status" value="1"/>
</dbReference>
<evidence type="ECO:0008006" key="8">
    <source>
        <dbReference type="Google" id="ProtNLM"/>
    </source>
</evidence>
<accession>A0A1K2HIB1</accession>
<keyword evidence="7" id="KW-1185">Reference proteome</keyword>
<proteinExistence type="predicted"/>
<evidence type="ECO:0000313" key="6">
    <source>
        <dbReference type="Proteomes" id="UP000185655"/>
    </source>
</evidence>
<reference evidence="5 6" key="2">
    <citation type="submission" date="2016-11" db="EMBL/GenBank/DDBJ databases">
        <authorList>
            <person name="Jaros S."/>
            <person name="Januszkiewicz K."/>
            <person name="Wedrychowicz H."/>
        </authorList>
    </citation>
    <scope>NUCLEOTIDE SEQUENCE [LARGE SCALE GENOMIC DNA]</scope>
    <source>
        <strain evidence="5 6">DSM 22330</strain>
    </source>
</reference>
<dbReference type="InterPro" id="IPR027417">
    <property type="entry name" value="P-loop_NTPase"/>
</dbReference>
<keyword evidence="1" id="KW-0378">Hydrolase</keyword>
<dbReference type="STRING" id="1122154.SAMN02746068_01793"/>
<evidence type="ECO:0000313" key="5">
    <source>
        <dbReference type="EMBL" id="SFZ76002.1"/>
    </source>
</evidence>
<name>A0A1K2HIB1_9LACT</name>
<reference evidence="4 7" key="1">
    <citation type="submission" date="2014-12" db="EMBL/GenBank/DDBJ databases">
        <title>Draft genome sequences of 10 type strains of Lactococcus.</title>
        <authorList>
            <person name="Sun Z."/>
            <person name="Zhong Z."/>
            <person name="Liu W."/>
            <person name="Zhang W."/>
            <person name="Zhang H."/>
        </authorList>
    </citation>
    <scope>NUCLEOTIDE SEQUENCE [LARGE SCALE GENOMIC DNA]</scope>
    <source>
        <strain evidence="4 7">DSM 22330</strain>
    </source>
</reference>
<dbReference type="Proteomes" id="UP000218979">
    <property type="component" value="Unassembled WGS sequence"/>
</dbReference>